<gene>
    <name evidence="1" type="ORF">V6x_51670</name>
</gene>
<reference evidence="1 2" key="1">
    <citation type="submission" date="2019-02" db="EMBL/GenBank/DDBJ databases">
        <title>Deep-cultivation of Planctomycetes and their phenomic and genomic characterization uncovers novel biology.</title>
        <authorList>
            <person name="Wiegand S."/>
            <person name="Jogler M."/>
            <person name="Boedeker C."/>
            <person name="Pinto D."/>
            <person name="Vollmers J."/>
            <person name="Rivas-Marin E."/>
            <person name="Kohn T."/>
            <person name="Peeters S.H."/>
            <person name="Heuer A."/>
            <person name="Rast P."/>
            <person name="Oberbeckmann S."/>
            <person name="Bunk B."/>
            <person name="Jeske O."/>
            <person name="Meyerdierks A."/>
            <person name="Storesund J.E."/>
            <person name="Kallscheuer N."/>
            <person name="Luecker S."/>
            <person name="Lage O.M."/>
            <person name="Pohl T."/>
            <person name="Merkel B.J."/>
            <person name="Hornburger P."/>
            <person name="Mueller R.-W."/>
            <person name="Bruemmer F."/>
            <person name="Labrenz M."/>
            <person name="Spormann A.M."/>
            <person name="Op den Camp H."/>
            <person name="Overmann J."/>
            <person name="Amann R."/>
            <person name="Jetten M.S.M."/>
            <person name="Mascher T."/>
            <person name="Medema M.H."/>
            <person name="Devos D.P."/>
            <person name="Kaster A.-K."/>
            <person name="Ovreas L."/>
            <person name="Rohde M."/>
            <person name="Galperin M.Y."/>
            <person name="Jogler C."/>
        </authorList>
    </citation>
    <scope>NUCLEOTIDE SEQUENCE [LARGE SCALE GENOMIC DNA]</scope>
    <source>
        <strain evidence="1 2">V6</strain>
    </source>
</reference>
<dbReference type="EMBL" id="CP036347">
    <property type="protein sequence ID" value="QDU05430.1"/>
    <property type="molecule type" value="Genomic_DNA"/>
</dbReference>
<dbReference type="AlphaFoldDB" id="A0A517WJK2"/>
<name>A0A517WJK2_9PLAN</name>
<dbReference type="Proteomes" id="UP000320722">
    <property type="component" value="Chromosome"/>
</dbReference>
<proteinExistence type="predicted"/>
<evidence type="ECO:0000313" key="1">
    <source>
        <dbReference type="EMBL" id="QDU05430.1"/>
    </source>
</evidence>
<organism evidence="1 2">
    <name type="scientific">Gimesia chilikensis</name>
    <dbReference type="NCBI Taxonomy" id="2605989"/>
    <lineage>
        <taxon>Bacteria</taxon>
        <taxon>Pseudomonadati</taxon>
        <taxon>Planctomycetota</taxon>
        <taxon>Planctomycetia</taxon>
        <taxon>Planctomycetales</taxon>
        <taxon>Planctomycetaceae</taxon>
        <taxon>Gimesia</taxon>
    </lineage>
</organism>
<protein>
    <submittedName>
        <fullName evidence="1">Uncharacterized protein</fullName>
    </submittedName>
</protein>
<sequence length="78" mass="9273">MYILKVFDCFQSLAVGNNYGSMYRDNDRWDKENHRIIIKSKATSDPISDSKYRYTGLLFKNWSKCYEGSLRSFEEENV</sequence>
<evidence type="ECO:0000313" key="2">
    <source>
        <dbReference type="Proteomes" id="UP000320722"/>
    </source>
</evidence>
<accession>A0A517WJK2</accession>